<evidence type="ECO:0000259" key="1">
    <source>
        <dbReference type="Pfam" id="PF13472"/>
    </source>
</evidence>
<dbReference type="RefSeq" id="WP_058385234.1">
    <property type="nucleotide sequence ID" value="NZ_CP013661.2"/>
</dbReference>
<keyword evidence="3" id="KW-1185">Reference proteome</keyword>
<dbReference type="InterPro" id="IPR036514">
    <property type="entry name" value="SGNH_hydro_sf"/>
</dbReference>
<reference evidence="2" key="1">
    <citation type="submission" date="2016-01" db="EMBL/GenBank/DDBJ databases">
        <title>Complete genome of Planococcus kocurri type strain.</title>
        <authorList>
            <person name="See-Too W.S."/>
        </authorList>
    </citation>
    <scope>NUCLEOTIDE SEQUENCE [LARGE SCALE GENOMIC DNA]</scope>
    <source>
        <strain evidence="2">ATCC 43650</strain>
    </source>
</reference>
<dbReference type="InterPro" id="IPR051532">
    <property type="entry name" value="Ester_Hydrolysis_Enzymes"/>
</dbReference>
<evidence type="ECO:0000313" key="3">
    <source>
        <dbReference type="Proteomes" id="UP000065533"/>
    </source>
</evidence>
<name>A0ABM5WW42_9BACL</name>
<protein>
    <submittedName>
        <fullName evidence="2">GDSL family lipase</fullName>
    </submittedName>
</protein>
<dbReference type="PANTHER" id="PTHR30383:SF27">
    <property type="entry name" value="SPORE GERMINATION LIPASE LIPC"/>
    <property type="match status" value="1"/>
</dbReference>
<accession>A0ABM5WW42</accession>
<evidence type="ECO:0000313" key="2">
    <source>
        <dbReference type="EMBL" id="ALS78575.1"/>
    </source>
</evidence>
<dbReference type="EMBL" id="CP013661">
    <property type="protein sequence ID" value="ALS78575.1"/>
    <property type="molecule type" value="Genomic_DNA"/>
</dbReference>
<dbReference type="Proteomes" id="UP000065533">
    <property type="component" value="Chromosome"/>
</dbReference>
<dbReference type="PROSITE" id="PS51257">
    <property type="entry name" value="PROKAR_LIPOPROTEIN"/>
    <property type="match status" value="1"/>
</dbReference>
<organism evidence="2 3">
    <name type="scientific">Planococcus kocurii</name>
    <dbReference type="NCBI Taxonomy" id="1374"/>
    <lineage>
        <taxon>Bacteria</taxon>
        <taxon>Bacillati</taxon>
        <taxon>Bacillota</taxon>
        <taxon>Bacilli</taxon>
        <taxon>Bacillales</taxon>
        <taxon>Caryophanaceae</taxon>
        <taxon>Planococcus</taxon>
    </lineage>
</organism>
<dbReference type="InterPro" id="IPR013830">
    <property type="entry name" value="SGNH_hydro"/>
</dbReference>
<dbReference type="PANTHER" id="PTHR30383">
    <property type="entry name" value="THIOESTERASE 1/PROTEASE 1/LYSOPHOSPHOLIPASE L1"/>
    <property type="match status" value="1"/>
</dbReference>
<proteinExistence type="predicted"/>
<gene>
    <name evidence="2" type="ORF">AUO94_07830</name>
</gene>
<feature type="domain" description="SGNH hydrolase-type esterase" evidence="1">
    <location>
        <begin position="55"/>
        <end position="247"/>
    </location>
</feature>
<sequence>MKVILFIIILSMGILAGCSPSFNFGNEKAEPRNEPAIDSYTIPPNFIPQAVVITALGDSLSQGVGDEEELGGYTGRVAAEVKTWQGIKGVAVENTAKRGRRSDQLLAMFQQGKLTSPIADADYLTLTIGGNDVMRVVKRDLFSLNTEAFEDELVFYESRFDHILTAIRDINPNAPIIIMGIYNPFSLVTDEVEEFDQIIDSYNQAMQKRAESDPQACFVPVSDLFVGNQNLVYHSDFFHPNSKGYDLMTERILKRMNECGMTYEG</sequence>
<dbReference type="Pfam" id="PF13472">
    <property type="entry name" value="Lipase_GDSL_2"/>
    <property type="match status" value="1"/>
</dbReference>
<dbReference type="Gene3D" id="3.40.50.1110">
    <property type="entry name" value="SGNH hydrolase"/>
    <property type="match status" value="1"/>
</dbReference>
<dbReference type="SUPFAM" id="SSF52266">
    <property type="entry name" value="SGNH hydrolase"/>
    <property type="match status" value="1"/>
</dbReference>